<dbReference type="Gene3D" id="2.60.40.10">
    <property type="entry name" value="Immunoglobulins"/>
    <property type="match status" value="6"/>
</dbReference>
<dbReference type="PANTHER" id="PTHR23278:SF28">
    <property type="entry name" value="SIDESTEP IV, ISOFORM C"/>
    <property type="match status" value="1"/>
</dbReference>
<evidence type="ECO:0000259" key="7">
    <source>
        <dbReference type="PROSITE" id="PS50835"/>
    </source>
</evidence>
<feature type="signal peptide" evidence="6">
    <location>
        <begin position="1"/>
        <end position="23"/>
    </location>
</feature>
<dbReference type="PANTHER" id="PTHR23278">
    <property type="entry name" value="SIDESTEP PROTEIN"/>
    <property type="match status" value="1"/>
</dbReference>
<protein>
    <submittedName>
        <fullName evidence="9">Titin</fullName>
    </submittedName>
</protein>
<evidence type="ECO:0000256" key="2">
    <source>
        <dbReference type="ARBA" id="ARBA00023136"/>
    </source>
</evidence>
<dbReference type="InterPro" id="IPR003961">
    <property type="entry name" value="FN3_dom"/>
</dbReference>
<evidence type="ECO:0000259" key="8">
    <source>
        <dbReference type="PROSITE" id="PS50853"/>
    </source>
</evidence>
<keyword evidence="6" id="KW-0732">Signal</keyword>
<dbReference type="EMBL" id="HBUF01224125">
    <property type="protein sequence ID" value="CAG6670743.1"/>
    <property type="molecule type" value="Transcribed_RNA"/>
</dbReference>
<keyword evidence="3" id="KW-1015">Disulfide bond</keyword>
<dbReference type="InterPro" id="IPR036179">
    <property type="entry name" value="Ig-like_dom_sf"/>
</dbReference>
<name>A0A8D8WSB4_9HEMI</name>
<dbReference type="GO" id="GO:0016020">
    <property type="term" value="C:membrane"/>
    <property type="evidence" value="ECO:0007669"/>
    <property type="project" value="UniProtKB-SubCell"/>
</dbReference>
<feature type="transmembrane region" description="Helical" evidence="5">
    <location>
        <begin position="661"/>
        <end position="683"/>
    </location>
</feature>
<accession>A0A8D8WSB4</accession>
<dbReference type="Pfam" id="PF08205">
    <property type="entry name" value="C2-set_2"/>
    <property type="match status" value="1"/>
</dbReference>
<comment type="subcellular location">
    <subcellularLocation>
        <location evidence="1">Membrane</location>
        <topology evidence="1">Single-pass membrane protein</topology>
    </subcellularLocation>
</comment>
<dbReference type="SMART" id="SM00408">
    <property type="entry name" value="IGc2"/>
    <property type="match status" value="4"/>
</dbReference>
<dbReference type="PROSITE" id="PS50835">
    <property type="entry name" value="IG_LIKE"/>
    <property type="match status" value="5"/>
</dbReference>
<feature type="chain" id="PRO_5036428823" evidence="6">
    <location>
        <begin position="24"/>
        <end position="817"/>
    </location>
</feature>
<organism evidence="9">
    <name type="scientific">Cacopsylla melanoneura</name>
    <dbReference type="NCBI Taxonomy" id="428564"/>
    <lineage>
        <taxon>Eukaryota</taxon>
        <taxon>Metazoa</taxon>
        <taxon>Ecdysozoa</taxon>
        <taxon>Arthropoda</taxon>
        <taxon>Hexapoda</taxon>
        <taxon>Insecta</taxon>
        <taxon>Pterygota</taxon>
        <taxon>Neoptera</taxon>
        <taxon>Paraneoptera</taxon>
        <taxon>Hemiptera</taxon>
        <taxon>Sternorrhyncha</taxon>
        <taxon>Psylloidea</taxon>
        <taxon>Psyllidae</taxon>
        <taxon>Psyllinae</taxon>
        <taxon>Cacopsylla</taxon>
    </lineage>
</organism>
<keyword evidence="5" id="KW-0812">Transmembrane</keyword>
<evidence type="ECO:0000313" key="9">
    <source>
        <dbReference type="EMBL" id="CAG6670742.1"/>
    </source>
</evidence>
<sequence>MAPAGHLVLTFGLLTSMIRPSWQTSDDVLKDLDKPVPVVSAAGVLGQRADLPCEIASKSSEDMVRMVLWFKEGDGEPIFSADLRNMSNQKIWSSPNVFNDRASFKMAPFGRLVVKSVSMGDESMYRCRVDFKNSPTKNIKINFTVIVPPERPEIFDFRNKDKQHRKIEAFNEGQELRLLCQVIGGRPRPKVVWFLESQLIEGRTEILDNMVKNIITINPVSRYQLHSRLACNASNTHLITASIRQITLDVNLKPLSVDVITKDERAYLSAEKTYRIECRVKGSRPAPVITWYKNSNLLIKHPVKMSTSSSDPNVTISYVPFKPGADDNNSKLTCRAENPMVANSSMEDTWILNVHYVPRVRINFGSSLNPTDIKEGDDVYFECEVNSNPRAHRLVWFHNDKEIHHNVTGGVILINISLVLQKVTRQSAGEYSCMAINTEGRGVSQPINLAVRFVPICKSDKDQTFGALKQETVSLRCEVDSNPAPQTFYWQFNSAGVNQDLPSSRAISFDTVSIYNYTPQHDMEYGSIDCYAENHIGKQVMPCRYTIVAAGRPFPLQNCTSNHTDSSLQVSCVENFDGGLPQVFLMELVELPTYVTKFNISVNQTPPEFKIFGIEAGTTYEIRLYAVNAKGKSDPVILETVTFKGVAKYSSASSELRMDSVITALATLTFCTVILVIVIGLIIHRRRRRKYLNEKPKLHLHQDGDDTTSANGALLNLSGNSSPHPLVRPSALTAEDSDPDIIPNHFGKRSMKGIENELFKTLSKTTRRKENGVDNTMTSAEDSDELEPMLISVDSPIQKLKGPEVVTALHRMQESCI</sequence>
<dbReference type="InterPro" id="IPR007110">
    <property type="entry name" value="Ig-like_dom"/>
</dbReference>
<feature type="compositionally biased region" description="Polar residues" evidence="4">
    <location>
        <begin position="707"/>
        <end position="722"/>
    </location>
</feature>
<dbReference type="InterPro" id="IPR003598">
    <property type="entry name" value="Ig_sub2"/>
</dbReference>
<keyword evidence="5" id="KW-1133">Transmembrane helix</keyword>
<dbReference type="EMBL" id="HBUF01224124">
    <property type="protein sequence ID" value="CAG6670742.1"/>
    <property type="molecule type" value="Transcribed_RNA"/>
</dbReference>
<feature type="domain" description="Ig-like" evidence="7">
    <location>
        <begin position="455"/>
        <end position="548"/>
    </location>
</feature>
<dbReference type="CDD" id="cd00096">
    <property type="entry name" value="Ig"/>
    <property type="match status" value="1"/>
</dbReference>
<proteinExistence type="predicted"/>
<feature type="domain" description="Ig-like" evidence="7">
    <location>
        <begin position="358"/>
        <end position="444"/>
    </location>
</feature>
<evidence type="ECO:0000256" key="1">
    <source>
        <dbReference type="ARBA" id="ARBA00004167"/>
    </source>
</evidence>
<evidence type="ECO:0000256" key="5">
    <source>
        <dbReference type="SAM" id="Phobius"/>
    </source>
</evidence>
<dbReference type="SUPFAM" id="SSF48726">
    <property type="entry name" value="Immunoglobulin"/>
    <property type="match status" value="5"/>
</dbReference>
<keyword evidence="2 5" id="KW-0472">Membrane</keyword>
<dbReference type="InterPro" id="IPR013162">
    <property type="entry name" value="CD80_C2-set"/>
</dbReference>
<feature type="domain" description="Fibronectin type-III" evidence="8">
    <location>
        <begin position="552"/>
        <end position="646"/>
    </location>
</feature>
<dbReference type="PROSITE" id="PS50853">
    <property type="entry name" value="FN3"/>
    <property type="match status" value="1"/>
</dbReference>
<dbReference type="Pfam" id="PF13927">
    <property type="entry name" value="Ig_3"/>
    <property type="match status" value="1"/>
</dbReference>
<dbReference type="AlphaFoldDB" id="A0A8D8WSB4"/>
<dbReference type="InterPro" id="IPR013783">
    <property type="entry name" value="Ig-like_fold"/>
</dbReference>
<evidence type="ECO:0000256" key="4">
    <source>
        <dbReference type="SAM" id="MobiDB-lite"/>
    </source>
</evidence>
<dbReference type="InterPro" id="IPR036116">
    <property type="entry name" value="FN3_sf"/>
</dbReference>
<evidence type="ECO:0000256" key="3">
    <source>
        <dbReference type="ARBA" id="ARBA00023157"/>
    </source>
</evidence>
<dbReference type="CDD" id="cd00063">
    <property type="entry name" value="FN3"/>
    <property type="match status" value="1"/>
</dbReference>
<dbReference type="SMART" id="SM00409">
    <property type="entry name" value="IG"/>
    <property type="match status" value="3"/>
</dbReference>
<dbReference type="InterPro" id="IPR003599">
    <property type="entry name" value="Ig_sub"/>
</dbReference>
<feature type="region of interest" description="Disordered" evidence="4">
    <location>
        <begin position="699"/>
        <end position="722"/>
    </location>
</feature>
<feature type="domain" description="Ig-like" evidence="7">
    <location>
        <begin position="35"/>
        <end position="144"/>
    </location>
</feature>
<dbReference type="SUPFAM" id="SSF49265">
    <property type="entry name" value="Fibronectin type III"/>
    <property type="match status" value="1"/>
</dbReference>
<feature type="domain" description="Ig-like" evidence="7">
    <location>
        <begin position="152"/>
        <end position="247"/>
    </location>
</feature>
<reference evidence="9" key="1">
    <citation type="submission" date="2021-05" db="EMBL/GenBank/DDBJ databases">
        <authorList>
            <person name="Alioto T."/>
            <person name="Alioto T."/>
            <person name="Gomez Garrido J."/>
        </authorList>
    </citation>
    <scope>NUCLEOTIDE SEQUENCE</scope>
</reference>
<feature type="domain" description="Ig-like" evidence="7">
    <location>
        <begin position="254"/>
        <end position="353"/>
    </location>
</feature>
<evidence type="ECO:0000256" key="6">
    <source>
        <dbReference type="SAM" id="SignalP"/>
    </source>
</evidence>